<dbReference type="PROSITE" id="PS51007">
    <property type="entry name" value="CYTC"/>
    <property type="match status" value="1"/>
</dbReference>
<dbReference type="InterPro" id="IPR018391">
    <property type="entry name" value="PQQ_b-propeller_rpt"/>
</dbReference>
<keyword evidence="6" id="KW-0560">Oxidoreductase</keyword>
<reference evidence="10 11" key="1">
    <citation type="submission" date="2021-03" db="EMBL/GenBank/DDBJ databases">
        <title>Fibrella sp. HMF5036 genome sequencing and assembly.</title>
        <authorList>
            <person name="Kang H."/>
            <person name="Kim H."/>
            <person name="Bae S."/>
            <person name="Joh K."/>
        </authorList>
    </citation>
    <scope>NUCLEOTIDE SEQUENCE [LARGE SCALE GENOMIC DNA]</scope>
    <source>
        <strain evidence="10 11">HMF5036</strain>
    </source>
</reference>
<name>A0A939G301_9BACT</name>
<evidence type="ECO:0000313" key="11">
    <source>
        <dbReference type="Proteomes" id="UP000664795"/>
    </source>
</evidence>
<comment type="cofactor">
    <cofactor evidence="1">
        <name>pyrroloquinoline quinone</name>
        <dbReference type="ChEBI" id="CHEBI:58442"/>
    </cofactor>
</comment>
<comment type="similarity">
    <text evidence="2">Belongs to the bacterial PQQ dehydrogenase family.</text>
</comment>
<evidence type="ECO:0000256" key="8">
    <source>
        <dbReference type="PROSITE-ProRule" id="PRU00433"/>
    </source>
</evidence>
<dbReference type="GO" id="GO:0016491">
    <property type="term" value="F:oxidoreductase activity"/>
    <property type="evidence" value="ECO:0007669"/>
    <property type="project" value="UniProtKB-KW"/>
</dbReference>
<evidence type="ECO:0000256" key="7">
    <source>
        <dbReference type="ARBA" id="ARBA00023004"/>
    </source>
</evidence>
<dbReference type="PANTHER" id="PTHR32303">
    <property type="entry name" value="QUINOPROTEIN ALCOHOL DEHYDROGENASE (CYTOCHROME C)"/>
    <property type="match status" value="1"/>
</dbReference>
<sequence length="606" mass="63995">MQTIKWLVAIGLLMAVTGFLARPAPPTGEAIYKANCAVCHGGSVAEAPRLEALQKLSSAAIIAALETGVMRAQGAALSPAERQLVADYLSKTDSPNARLALGPCDSLVSSSPEKGRVTSWGLDLNNRRFQSAPDLGISASNVGTLRLNWAFAFPNATRARVQPTVAGNTLFTASQHGTVYALDVATGCVRWTFQADAEIRSAIVVGTDKRGLANRLYFSDFKANVYALDLQTRQLRWRKRVDEHAQATITGSLVVYGDRLFVPLSSTEVVAAYSAKYPCCTFRGAVVALAADDGALVWKTYMTDEPTPRQLNSAGTQTYGPSGAPVWSSPTIDPKRGVLYVGTGENYSRPASPTSDAIVALSLTNGAIRWVHQTISQDAWNAACTQPGLANCPDQHGPDYDFGAPPLLVSRPGKPDLVLAGQKSGMVYALDPDAGGAVIWQQRVGRGGIMGGVHWGMTSDGQTLYVPINDREAWPADSAKPAFPGLHALDVANGRIKWSAIEKNRCPPGTKWGCGPGLSAAITLIPGVVFGGALDGMLHAYSTTDGRVLWAYDTNQSFTAVNGLAAGGGAIDSAGPVVVGNQLFINSGYAKFNEKAGNVLLAFTVK</sequence>
<dbReference type="PANTHER" id="PTHR32303:SF10">
    <property type="entry name" value="OUTER MEMBRANE PROTEIN ASSEMBLY FACTOR BAMB"/>
    <property type="match status" value="1"/>
</dbReference>
<evidence type="ECO:0000259" key="9">
    <source>
        <dbReference type="PROSITE" id="PS51007"/>
    </source>
</evidence>
<feature type="domain" description="Cytochrome c" evidence="9">
    <location>
        <begin position="23"/>
        <end position="93"/>
    </location>
</feature>
<organism evidence="10 11">
    <name type="scientific">Fibrella aquatilis</name>
    <dbReference type="NCBI Taxonomy" id="2817059"/>
    <lineage>
        <taxon>Bacteria</taxon>
        <taxon>Pseudomonadati</taxon>
        <taxon>Bacteroidota</taxon>
        <taxon>Cytophagia</taxon>
        <taxon>Cytophagales</taxon>
        <taxon>Spirosomataceae</taxon>
        <taxon>Fibrella</taxon>
    </lineage>
</organism>
<dbReference type="GO" id="GO:0009055">
    <property type="term" value="F:electron transfer activity"/>
    <property type="evidence" value="ECO:0007669"/>
    <property type="project" value="InterPro"/>
</dbReference>
<keyword evidence="11" id="KW-1185">Reference proteome</keyword>
<evidence type="ECO:0000256" key="5">
    <source>
        <dbReference type="ARBA" id="ARBA00022729"/>
    </source>
</evidence>
<dbReference type="Proteomes" id="UP000664795">
    <property type="component" value="Unassembled WGS sequence"/>
</dbReference>
<dbReference type="InterPro" id="IPR009056">
    <property type="entry name" value="Cyt_c-like_dom"/>
</dbReference>
<dbReference type="EMBL" id="JAFMYU010000002">
    <property type="protein sequence ID" value="MBO0930140.1"/>
    <property type="molecule type" value="Genomic_DNA"/>
</dbReference>
<keyword evidence="4 8" id="KW-0479">Metal-binding</keyword>
<evidence type="ECO:0000256" key="4">
    <source>
        <dbReference type="ARBA" id="ARBA00022723"/>
    </source>
</evidence>
<dbReference type="AlphaFoldDB" id="A0A939G301"/>
<dbReference type="InterPro" id="IPR011047">
    <property type="entry name" value="Quinoprotein_ADH-like_sf"/>
</dbReference>
<comment type="caution">
    <text evidence="10">The sequence shown here is derived from an EMBL/GenBank/DDBJ whole genome shotgun (WGS) entry which is preliminary data.</text>
</comment>
<dbReference type="SUPFAM" id="SSF46626">
    <property type="entry name" value="Cytochrome c"/>
    <property type="match status" value="1"/>
</dbReference>
<dbReference type="Gene3D" id="1.10.760.10">
    <property type="entry name" value="Cytochrome c-like domain"/>
    <property type="match status" value="1"/>
</dbReference>
<dbReference type="InterPro" id="IPR002372">
    <property type="entry name" value="PQQ_rpt_dom"/>
</dbReference>
<proteinExistence type="inferred from homology"/>
<dbReference type="RefSeq" id="WP_207334100.1">
    <property type="nucleotide sequence ID" value="NZ_JAFMYU010000002.1"/>
</dbReference>
<dbReference type="InterPro" id="IPR036909">
    <property type="entry name" value="Cyt_c-like_dom_sf"/>
</dbReference>
<evidence type="ECO:0000256" key="1">
    <source>
        <dbReference type="ARBA" id="ARBA00001931"/>
    </source>
</evidence>
<evidence type="ECO:0000256" key="3">
    <source>
        <dbReference type="ARBA" id="ARBA00022617"/>
    </source>
</evidence>
<gene>
    <name evidence="10" type="ORF">J2I48_04000</name>
</gene>
<keyword evidence="7 8" id="KW-0408">Iron</keyword>
<keyword evidence="5" id="KW-0732">Signal</keyword>
<dbReference type="Pfam" id="PF13360">
    <property type="entry name" value="PQQ_2"/>
    <property type="match status" value="2"/>
</dbReference>
<keyword evidence="3 8" id="KW-0349">Heme</keyword>
<dbReference type="SMART" id="SM00564">
    <property type="entry name" value="PQQ"/>
    <property type="match status" value="6"/>
</dbReference>
<evidence type="ECO:0000256" key="6">
    <source>
        <dbReference type="ARBA" id="ARBA00023002"/>
    </source>
</evidence>
<dbReference type="Pfam" id="PF13442">
    <property type="entry name" value="Cytochrome_CBB3"/>
    <property type="match status" value="1"/>
</dbReference>
<protein>
    <submittedName>
        <fullName evidence="10">PQQ-binding-like beta-propeller repeat protein</fullName>
    </submittedName>
</protein>
<evidence type="ECO:0000256" key="2">
    <source>
        <dbReference type="ARBA" id="ARBA00008156"/>
    </source>
</evidence>
<dbReference type="GO" id="GO:0020037">
    <property type="term" value="F:heme binding"/>
    <property type="evidence" value="ECO:0007669"/>
    <property type="project" value="InterPro"/>
</dbReference>
<dbReference type="SUPFAM" id="SSF50998">
    <property type="entry name" value="Quinoprotein alcohol dehydrogenase-like"/>
    <property type="match status" value="1"/>
</dbReference>
<accession>A0A939G301</accession>
<dbReference type="GO" id="GO:0046872">
    <property type="term" value="F:metal ion binding"/>
    <property type="evidence" value="ECO:0007669"/>
    <property type="project" value="UniProtKB-KW"/>
</dbReference>
<evidence type="ECO:0000313" key="10">
    <source>
        <dbReference type="EMBL" id="MBO0930140.1"/>
    </source>
</evidence>
<dbReference type="Gene3D" id="2.140.10.10">
    <property type="entry name" value="Quinoprotein alcohol dehydrogenase-like superfamily"/>
    <property type="match status" value="2"/>
</dbReference>